<dbReference type="InterPro" id="IPR013783">
    <property type="entry name" value="Ig-like_fold"/>
</dbReference>
<name>A0A3P9JP58_ORYLA</name>
<dbReference type="FunFam" id="2.60.40.10:FF:000107">
    <property type="entry name" value="Myosin, light chain kinase a"/>
    <property type="match status" value="1"/>
</dbReference>
<dbReference type="SMART" id="SM00409">
    <property type="entry name" value="IG"/>
    <property type="match status" value="1"/>
</dbReference>
<dbReference type="Gene3D" id="2.30.30.40">
    <property type="entry name" value="SH3 Domains"/>
    <property type="match status" value="1"/>
</dbReference>
<dbReference type="InterPro" id="IPR013098">
    <property type="entry name" value="Ig_I-set"/>
</dbReference>
<dbReference type="InterPro" id="IPR036179">
    <property type="entry name" value="Ig-like_dom_sf"/>
</dbReference>
<dbReference type="PROSITE" id="PS50835">
    <property type="entry name" value="IG_LIKE"/>
    <property type="match status" value="1"/>
</dbReference>
<dbReference type="Proteomes" id="UP000265200">
    <property type="component" value="Chromosome 4"/>
</dbReference>
<sequence length="183" mass="20725">QEEGPAGRDENHRPHLSFKQKLKNQEAVEESCLTLHCELSKPGVEVEWRRDAQLLKEGEKYQMKREGRVAEMLISNVALADAGEYSCFVANTFGSVSYNGNITVVKPGQPAIFEIYVARADCSPTTGNKDSFILKEGQFVEVLDSVHPDRWLVKTKPTKTNPARQGWLCPAYLEKKRKVWVLF</sequence>
<dbReference type="SMART" id="SM00408">
    <property type="entry name" value="IGc2"/>
    <property type="match status" value="1"/>
</dbReference>
<proteinExistence type="predicted"/>
<dbReference type="SUPFAM" id="SSF48726">
    <property type="entry name" value="Immunoglobulin"/>
    <property type="match status" value="1"/>
</dbReference>
<evidence type="ECO:0000259" key="6">
    <source>
        <dbReference type="PROSITE" id="PS50835"/>
    </source>
</evidence>
<evidence type="ECO:0000256" key="2">
    <source>
        <dbReference type="ARBA" id="ARBA00022490"/>
    </source>
</evidence>
<reference evidence="7" key="3">
    <citation type="submission" date="2025-08" db="UniProtKB">
        <authorList>
            <consortium name="Ensembl"/>
        </authorList>
    </citation>
    <scope>IDENTIFICATION</scope>
    <source>
        <strain evidence="7">HSOK</strain>
    </source>
</reference>
<reference key="1">
    <citation type="journal article" date="2007" name="Nature">
        <title>The medaka draft genome and insights into vertebrate genome evolution.</title>
        <authorList>
            <person name="Kasahara M."/>
            <person name="Naruse K."/>
            <person name="Sasaki S."/>
            <person name="Nakatani Y."/>
            <person name="Qu W."/>
            <person name="Ahsan B."/>
            <person name="Yamada T."/>
            <person name="Nagayasu Y."/>
            <person name="Doi K."/>
            <person name="Kasai Y."/>
            <person name="Jindo T."/>
            <person name="Kobayashi D."/>
            <person name="Shimada A."/>
            <person name="Toyoda A."/>
            <person name="Kuroki Y."/>
            <person name="Fujiyama A."/>
            <person name="Sasaki T."/>
            <person name="Shimizu A."/>
            <person name="Asakawa S."/>
            <person name="Shimizu N."/>
            <person name="Hashimoto S."/>
            <person name="Yang J."/>
            <person name="Lee Y."/>
            <person name="Matsushima K."/>
            <person name="Sugano S."/>
            <person name="Sakaizumi M."/>
            <person name="Narita T."/>
            <person name="Ohishi K."/>
            <person name="Haga S."/>
            <person name="Ohta F."/>
            <person name="Nomoto H."/>
            <person name="Nogata K."/>
            <person name="Morishita T."/>
            <person name="Endo T."/>
            <person name="Shin-I T."/>
            <person name="Takeda H."/>
            <person name="Morishita S."/>
            <person name="Kohara Y."/>
        </authorList>
    </citation>
    <scope>NUCLEOTIDE SEQUENCE [LARGE SCALE GENOMIC DNA]</scope>
    <source>
        <strain>Hd-rR</strain>
    </source>
</reference>
<dbReference type="GO" id="GO:0005737">
    <property type="term" value="C:cytoplasm"/>
    <property type="evidence" value="ECO:0007669"/>
    <property type="project" value="UniProtKB-SubCell"/>
</dbReference>
<reference evidence="7 8" key="2">
    <citation type="submission" date="2017-04" db="EMBL/GenBank/DDBJ databases">
        <title>CpG methylation of centromeres and impact of large insertions on vertebrate speciation.</title>
        <authorList>
            <person name="Ichikawa K."/>
            <person name="Yoshimura J."/>
            <person name="Morishita S."/>
        </authorList>
    </citation>
    <scope>NUCLEOTIDE SEQUENCE</scope>
    <source>
        <strain evidence="7 8">HSOK</strain>
    </source>
</reference>
<keyword evidence="4" id="KW-1015">Disulfide bond</keyword>
<dbReference type="InterPro" id="IPR003599">
    <property type="entry name" value="Ig_sub"/>
</dbReference>
<evidence type="ECO:0000313" key="8">
    <source>
        <dbReference type="Proteomes" id="UP000265200"/>
    </source>
</evidence>
<dbReference type="PANTHER" id="PTHR35971">
    <property type="entry name" value="SI:DKEY-31G6.6"/>
    <property type="match status" value="1"/>
</dbReference>
<protein>
    <recommendedName>
        <fullName evidence="6">Ig-like domain-containing protein</fullName>
    </recommendedName>
</protein>
<evidence type="ECO:0000256" key="1">
    <source>
        <dbReference type="ARBA" id="ARBA00004496"/>
    </source>
</evidence>
<keyword evidence="5" id="KW-0393">Immunoglobulin domain</keyword>
<dbReference type="Gene3D" id="2.60.40.10">
    <property type="entry name" value="Immunoglobulins"/>
    <property type="match status" value="1"/>
</dbReference>
<dbReference type="GO" id="GO:0055013">
    <property type="term" value="P:cardiac muscle cell development"/>
    <property type="evidence" value="ECO:0007669"/>
    <property type="project" value="UniProtKB-ARBA"/>
</dbReference>
<reference evidence="7" key="4">
    <citation type="submission" date="2025-09" db="UniProtKB">
        <authorList>
            <consortium name="Ensembl"/>
        </authorList>
    </citation>
    <scope>IDENTIFICATION</scope>
    <source>
        <strain evidence="7">HSOK</strain>
    </source>
</reference>
<dbReference type="PANTHER" id="PTHR35971:SF5">
    <property type="entry name" value="OBSCURIN LIKE CYTOSKELETAL ADAPTOR 1"/>
    <property type="match status" value="1"/>
</dbReference>
<dbReference type="AlphaFoldDB" id="A0A3P9JP58"/>
<comment type="subcellular location">
    <subcellularLocation>
        <location evidence="1">Cytoplasm</location>
    </subcellularLocation>
</comment>
<dbReference type="Pfam" id="PF07679">
    <property type="entry name" value="I-set"/>
    <property type="match status" value="1"/>
</dbReference>
<dbReference type="InterPro" id="IPR036028">
    <property type="entry name" value="SH3-like_dom_sf"/>
</dbReference>
<feature type="domain" description="Ig-like" evidence="6">
    <location>
        <begin position="14"/>
        <end position="103"/>
    </location>
</feature>
<dbReference type="InterPro" id="IPR003598">
    <property type="entry name" value="Ig_sub2"/>
</dbReference>
<organism evidence="7 8">
    <name type="scientific">Oryzias latipes</name>
    <name type="common">Japanese rice fish</name>
    <name type="synonym">Japanese killifish</name>
    <dbReference type="NCBI Taxonomy" id="8090"/>
    <lineage>
        <taxon>Eukaryota</taxon>
        <taxon>Metazoa</taxon>
        <taxon>Chordata</taxon>
        <taxon>Craniata</taxon>
        <taxon>Vertebrata</taxon>
        <taxon>Euteleostomi</taxon>
        <taxon>Actinopterygii</taxon>
        <taxon>Neopterygii</taxon>
        <taxon>Teleostei</taxon>
        <taxon>Neoteleostei</taxon>
        <taxon>Acanthomorphata</taxon>
        <taxon>Ovalentaria</taxon>
        <taxon>Atherinomorphae</taxon>
        <taxon>Beloniformes</taxon>
        <taxon>Adrianichthyidae</taxon>
        <taxon>Oryziinae</taxon>
        <taxon>Oryzias</taxon>
    </lineage>
</organism>
<keyword evidence="2" id="KW-0963">Cytoplasm</keyword>
<evidence type="ECO:0000256" key="3">
    <source>
        <dbReference type="ARBA" id="ARBA00022553"/>
    </source>
</evidence>
<accession>A0A3P9JP58</accession>
<dbReference type="InterPro" id="IPR052385">
    <property type="entry name" value="Obscurin/Obscurin-like_Reg"/>
</dbReference>
<dbReference type="Ensembl" id="ENSORLT00015026994.1">
    <property type="protein sequence ID" value="ENSORLP00015033776.1"/>
    <property type="gene ID" value="ENSORLG00015019364.1"/>
</dbReference>
<dbReference type="GO" id="GO:0003007">
    <property type="term" value="P:heart morphogenesis"/>
    <property type="evidence" value="ECO:0007669"/>
    <property type="project" value="UniProtKB-ARBA"/>
</dbReference>
<dbReference type="InterPro" id="IPR007110">
    <property type="entry name" value="Ig-like_dom"/>
</dbReference>
<evidence type="ECO:0000256" key="4">
    <source>
        <dbReference type="ARBA" id="ARBA00023157"/>
    </source>
</evidence>
<keyword evidence="3" id="KW-0597">Phosphoprotein</keyword>
<evidence type="ECO:0000256" key="5">
    <source>
        <dbReference type="ARBA" id="ARBA00023319"/>
    </source>
</evidence>
<evidence type="ECO:0000313" key="7">
    <source>
        <dbReference type="Ensembl" id="ENSORLP00015033776.1"/>
    </source>
</evidence>
<dbReference type="SUPFAM" id="SSF50044">
    <property type="entry name" value="SH3-domain"/>
    <property type="match status" value="1"/>
</dbReference>